<dbReference type="InterPro" id="IPR029044">
    <property type="entry name" value="Nucleotide-diphossugar_trans"/>
</dbReference>
<organism evidence="2 3">
    <name type="scientific">Silvimonas amylolytica</name>
    <dbReference type="NCBI Taxonomy" id="449663"/>
    <lineage>
        <taxon>Bacteria</taxon>
        <taxon>Pseudomonadati</taxon>
        <taxon>Pseudomonadota</taxon>
        <taxon>Betaproteobacteria</taxon>
        <taxon>Neisseriales</taxon>
        <taxon>Chitinibacteraceae</taxon>
        <taxon>Silvimonas</taxon>
    </lineage>
</organism>
<evidence type="ECO:0000313" key="2">
    <source>
        <dbReference type="EMBL" id="GGP26734.1"/>
    </source>
</evidence>
<proteinExistence type="predicted"/>
<dbReference type="PANTHER" id="PTHR10859:SF91">
    <property type="entry name" value="DOLICHYL-PHOSPHATE BETA-GLUCOSYLTRANSFERASE"/>
    <property type="match status" value="1"/>
</dbReference>
<reference evidence="3" key="1">
    <citation type="journal article" date="2019" name="Int. J. Syst. Evol. Microbiol.">
        <title>The Global Catalogue of Microorganisms (GCM) 10K type strain sequencing project: providing services to taxonomists for standard genome sequencing and annotation.</title>
        <authorList>
            <consortium name="The Broad Institute Genomics Platform"/>
            <consortium name="The Broad Institute Genome Sequencing Center for Infectious Disease"/>
            <person name="Wu L."/>
            <person name="Ma J."/>
        </authorList>
    </citation>
    <scope>NUCLEOTIDE SEQUENCE [LARGE SCALE GENOMIC DNA]</scope>
    <source>
        <strain evidence="3">CGMCC 1.8860</strain>
    </source>
</reference>
<evidence type="ECO:0000259" key="1">
    <source>
        <dbReference type="Pfam" id="PF00535"/>
    </source>
</evidence>
<comment type="caution">
    <text evidence="2">The sequence shown here is derived from an EMBL/GenBank/DDBJ whole genome shotgun (WGS) entry which is preliminary data.</text>
</comment>
<dbReference type="EMBL" id="BMLY01000004">
    <property type="protein sequence ID" value="GGP26734.1"/>
    <property type="molecule type" value="Genomic_DNA"/>
</dbReference>
<accession>A0ABQ2PM91</accession>
<dbReference type="InterPro" id="IPR001173">
    <property type="entry name" value="Glyco_trans_2-like"/>
</dbReference>
<dbReference type="CDD" id="cd04179">
    <property type="entry name" value="DPM_DPG-synthase_like"/>
    <property type="match status" value="1"/>
</dbReference>
<protein>
    <recommendedName>
        <fullName evidence="1">Glycosyltransferase 2-like domain-containing protein</fullName>
    </recommendedName>
</protein>
<dbReference type="PANTHER" id="PTHR10859">
    <property type="entry name" value="GLYCOSYL TRANSFERASE"/>
    <property type="match status" value="1"/>
</dbReference>
<dbReference type="Gene3D" id="3.90.550.10">
    <property type="entry name" value="Spore Coat Polysaccharide Biosynthesis Protein SpsA, Chain A"/>
    <property type="match status" value="1"/>
</dbReference>
<feature type="domain" description="Glycosyltransferase 2-like" evidence="1">
    <location>
        <begin position="5"/>
        <end position="132"/>
    </location>
</feature>
<evidence type="ECO:0000313" key="3">
    <source>
        <dbReference type="Proteomes" id="UP000621859"/>
    </source>
</evidence>
<sequence length="250" mass="27959">MKLAVVIPVYNHERAIGEVVEKLRELDQPVILVDDGSDPLCAAVLDELAARPGITLTRHAQNQGKGAAVMTGMRLAGELGYTHILQIDSDGQHEIADLPHILALAQAHPDAVIAAYPVYDESVPRSRLYGRYATHVLVWLDTLSLRIKDSMCGLRVYPLAPTLKLIGRAYIGRRMDFDTEILVRLDWAGVPVVNAPVRVSYPIDGVSHYRMLRDNLRMSAMHTRLFVGMVPRVPRLMWRVLNGRASMRRV</sequence>
<dbReference type="SUPFAM" id="SSF53448">
    <property type="entry name" value="Nucleotide-diphospho-sugar transferases"/>
    <property type="match status" value="1"/>
</dbReference>
<dbReference type="Pfam" id="PF00535">
    <property type="entry name" value="Glycos_transf_2"/>
    <property type="match status" value="1"/>
</dbReference>
<dbReference type="RefSeq" id="WP_188694286.1">
    <property type="nucleotide sequence ID" value="NZ_BMLY01000004.1"/>
</dbReference>
<name>A0ABQ2PM91_9NEIS</name>
<gene>
    <name evidence="2" type="ORF">GCM10010971_25530</name>
</gene>
<dbReference type="Proteomes" id="UP000621859">
    <property type="component" value="Unassembled WGS sequence"/>
</dbReference>
<keyword evidence="3" id="KW-1185">Reference proteome</keyword>